<feature type="region of interest" description="Disordered" evidence="1">
    <location>
        <begin position="156"/>
        <end position="191"/>
    </location>
</feature>
<proteinExistence type="predicted"/>
<accession>A0A1E7EXA9</accession>
<dbReference type="Proteomes" id="UP000095751">
    <property type="component" value="Unassembled WGS sequence"/>
</dbReference>
<dbReference type="KEGG" id="fcy:FRACYDRAFT_271036"/>
<sequence>MNNLCRQDNYFVVKRFRFLVVWDPDSLWRKNTHGRIPLHSAALHRAMQRFQFVFGYGIYYYPNKKGINLVFHQGVSGQTPFQLACEKHGRDEVMKVIEDTLTRYSDTPLNIVDALITAAIDENVHLDCVYFLLRRKPVYVLQELLSSTPAVLAVGSYNNSNNDDDGGGGGDEEDEGNDGDSNVSFKKRKFE</sequence>
<keyword evidence="3" id="KW-1185">Reference proteome</keyword>
<feature type="compositionally biased region" description="Acidic residues" evidence="1">
    <location>
        <begin position="162"/>
        <end position="178"/>
    </location>
</feature>
<organism evidence="2 3">
    <name type="scientific">Fragilariopsis cylindrus CCMP1102</name>
    <dbReference type="NCBI Taxonomy" id="635003"/>
    <lineage>
        <taxon>Eukaryota</taxon>
        <taxon>Sar</taxon>
        <taxon>Stramenopiles</taxon>
        <taxon>Ochrophyta</taxon>
        <taxon>Bacillariophyta</taxon>
        <taxon>Bacillariophyceae</taxon>
        <taxon>Bacillariophycidae</taxon>
        <taxon>Bacillariales</taxon>
        <taxon>Bacillariaceae</taxon>
        <taxon>Fragilariopsis</taxon>
    </lineage>
</organism>
<evidence type="ECO:0000313" key="2">
    <source>
        <dbReference type="EMBL" id="OEU10487.1"/>
    </source>
</evidence>
<gene>
    <name evidence="2" type="ORF">FRACYDRAFT_271036</name>
</gene>
<reference evidence="2 3" key="1">
    <citation type="submission" date="2016-09" db="EMBL/GenBank/DDBJ databases">
        <title>Extensive genetic diversity and differential bi-allelic expression allows diatom success in the polar Southern Ocean.</title>
        <authorList>
            <consortium name="DOE Joint Genome Institute"/>
            <person name="Mock T."/>
            <person name="Otillar R.P."/>
            <person name="Strauss J."/>
            <person name="Dupont C."/>
            <person name="Frickenhaus S."/>
            <person name="Maumus F."/>
            <person name="Mcmullan M."/>
            <person name="Sanges R."/>
            <person name="Schmutz J."/>
            <person name="Toseland A."/>
            <person name="Valas R."/>
            <person name="Veluchamy A."/>
            <person name="Ward B.J."/>
            <person name="Allen A."/>
            <person name="Barry K."/>
            <person name="Falciatore A."/>
            <person name="Ferrante M."/>
            <person name="Fortunato A.E."/>
            <person name="Gloeckner G."/>
            <person name="Gruber A."/>
            <person name="Hipkin R."/>
            <person name="Janech M."/>
            <person name="Kroth P."/>
            <person name="Leese F."/>
            <person name="Lindquist E."/>
            <person name="Lyon B.R."/>
            <person name="Martin J."/>
            <person name="Mayer C."/>
            <person name="Parker M."/>
            <person name="Quesneville H."/>
            <person name="Raymond J."/>
            <person name="Uhlig C."/>
            <person name="Valentin K.U."/>
            <person name="Worden A.Z."/>
            <person name="Armbrust E.V."/>
            <person name="Bowler C."/>
            <person name="Green B."/>
            <person name="Moulton V."/>
            <person name="Van Oosterhout C."/>
            <person name="Grigoriev I."/>
        </authorList>
    </citation>
    <scope>NUCLEOTIDE SEQUENCE [LARGE SCALE GENOMIC DNA]</scope>
    <source>
        <strain evidence="2 3">CCMP1102</strain>
    </source>
</reference>
<evidence type="ECO:0000313" key="3">
    <source>
        <dbReference type="Proteomes" id="UP000095751"/>
    </source>
</evidence>
<dbReference type="InterPro" id="IPR036770">
    <property type="entry name" value="Ankyrin_rpt-contain_sf"/>
</dbReference>
<dbReference type="Gene3D" id="1.25.40.20">
    <property type="entry name" value="Ankyrin repeat-containing domain"/>
    <property type="match status" value="1"/>
</dbReference>
<dbReference type="SUPFAM" id="SSF48403">
    <property type="entry name" value="Ankyrin repeat"/>
    <property type="match status" value="1"/>
</dbReference>
<protein>
    <recommendedName>
        <fullName evidence="4">Ankyrin</fullName>
    </recommendedName>
</protein>
<dbReference type="AlphaFoldDB" id="A0A1E7EXA9"/>
<evidence type="ECO:0000256" key="1">
    <source>
        <dbReference type="SAM" id="MobiDB-lite"/>
    </source>
</evidence>
<name>A0A1E7EXA9_9STRA</name>
<evidence type="ECO:0008006" key="4">
    <source>
        <dbReference type="Google" id="ProtNLM"/>
    </source>
</evidence>
<dbReference type="InParanoid" id="A0A1E7EXA9"/>
<dbReference type="EMBL" id="KV784371">
    <property type="protein sequence ID" value="OEU10487.1"/>
    <property type="molecule type" value="Genomic_DNA"/>
</dbReference>